<dbReference type="GO" id="GO:0003677">
    <property type="term" value="F:DNA binding"/>
    <property type="evidence" value="ECO:0007669"/>
    <property type="project" value="InterPro"/>
</dbReference>
<reference evidence="2 3" key="1">
    <citation type="submission" date="2019-11" db="EMBL/GenBank/DDBJ databases">
        <authorList>
            <person name="Donovan J."/>
            <person name="Schaffer R."/>
            <person name="Bae M.S."/>
            <person name="Gitobu P.N."/>
            <person name="Guan P."/>
            <person name="Olavarrieta M.P."/>
            <person name="Perez Cortez K."/>
            <person name="Tozier F.G."/>
            <person name="Vasilopoulos H."/>
            <person name="Zhang S."/>
            <person name="Kapinos A."/>
            <person name="Freise A.C."/>
            <person name="Moberg-Parker J."/>
            <person name="Garlena R.A."/>
            <person name="Russell D.A."/>
            <person name="Pope W.H."/>
            <person name="Jacobs-Sera D."/>
            <person name="Hatfull G.F."/>
        </authorList>
    </citation>
    <scope>NUCLEOTIDE SEQUENCE [LARGE SCALE GENOMIC DNA]</scope>
</reference>
<keyword evidence="3" id="KW-1185">Reference proteome</keyword>
<feature type="region of interest" description="Disordered" evidence="1">
    <location>
        <begin position="250"/>
        <end position="317"/>
    </location>
</feature>
<dbReference type="RefSeq" id="YP_009885970.1">
    <property type="nucleotide sequence ID" value="NC_049489.1"/>
</dbReference>
<dbReference type="InterPro" id="IPR018330">
    <property type="entry name" value="RecT_fam"/>
</dbReference>
<dbReference type="EMBL" id="MN703411">
    <property type="protein sequence ID" value="QGZ17147.1"/>
    <property type="molecule type" value="Genomic_DNA"/>
</dbReference>
<dbReference type="GeneID" id="55815376"/>
<protein>
    <submittedName>
        <fullName evidence="2">RecT-like ssDNA binding protein</fullName>
    </submittedName>
</protein>
<evidence type="ECO:0000313" key="2">
    <source>
        <dbReference type="EMBL" id="QGZ17147.1"/>
    </source>
</evidence>
<gene>
    <name evidence="2" type="primary">48</name>
    <name evidence="2" type="ORF">SEA_DRYANG_48</name>
</gene>
<dbReference type="InterPro" id="IPR004590">
    <property type="entry name" value="ssDNA_annealing_RecT"/>
</dbReference>
<name>A0A6B9JKM9_9CAUD</name>
<dbReference type="NCBIfam" id="TIGR00616">
    <property type="entry name" value="rect"/>
    <property type="match status" value="1"/>
</dbReference>
<accession>A0A6B9JKM9</accession>
<dbReference type="Proteomes" id="UP000438167">
    <property type="component" value="Segment"/>
</dbReference>
<feature type="compositionally biased region" description="Polar residues" evidence="1">
    <location>
        <begin position="285"/>
        <end position="294"/>
    </location>
</feature>
<dbReference type="KEGG" id="vg:55815376"/>
<organism evidence="2 3">
    <name type="scientific">Arthrobacter phage DrYang</name>
    <dbReference type="NCBI Taxonomy" id="2686080"/>
    <lineage>
        <taxon>Viruses</taxon>
        <taxon>Duplodnaviria</taxon>
        <taxon>Heunggongvirae</taxon>
        <taxon>Uroviricota</taxon>
        <taxon>Caudoviricetes</taxon>
        <taxon>Klausavirus</taxon>
        <taxon>Klausavirus dryang</taxon>
    </lineage>
</organism>
<dbReference type="Pfam" id="PF03837">
    <property type="entry name" value="RecT"/>
    <property type="match status" value="1"/>
</dbReference>
<proteinExistence type="predicted"/>
<evidence type="ECO:0000256" key="1">
    <source>
        <dbReference type="SAM" id="MobiDB-lite"/>
    </source>
</evidence>
<evidence type="ECO:0000313" key="3">
    <source>
        <dbReference type="Proteomes" id="UP000438167"/>
    </source>
</evidence>
<sequence>MSTAANERALAIQDQVRGLLLHHRRQLTSTLPSHLKDKGDAWLSGALASLQRDNNLAAAALQSPDTLVSALSEAAQKGLNPGTPEYYLTSRRDKSRGQIVLGITGYQGEIELIFRAGAVATIVAEVVHENDEYTYERGIHDRPIHKIPGGNFGRAADRGKMIGVYAYCIMKDGSVSRIIEHGADHIEKVKAEAQGADGNYSPWKKWEDQMWLKTAVHSLSKWVPTSAEYVREQHRAVAIGAATAVPEKAATNAGGGAPVADTPRQAPANINDDPNGGGQYEDLGETQTVDTGTGETFGDDPTAAAWGLGDQQAQQQQ</sequence>
<dbReference type="GO" id="GO:0006259">
    <property type="term" value="P:DNA metabolic process"/>
    <property type="evidence" value="ECO:0007669"/>
    <property type="project" value="InterPro"/>
</dbReference>